<gene>
    <name evidence="1" type="ORF">ACFQ44_06990</name>
</gene>
<dbReference type="PANTHER" id="PTHR10000">
    <property type="entry name" value="PHOSPHOSERINE PHOSPHATASE"/>
    <property type="match status" value="1"/>
</dbReference>
<dbReference type="SUPFAM" id="SSF56784">
    <property type="entry name" value="HAD-like"/>
    <property type="match status" value="1"/>
</dbReference>
<organism evidence="1 2">
    <name type="scientific">Levilactobacillus lanxiensis</name>
    <dbReference type="NCBI Taxonomy" id="2799568"/>
    <lineage>
        <taxon>Bacteria</taxon>
        <taxon>Bacillati</taxon>
        <taxon>Bacillota</taxon>
        <taxon>Bacilli</taxon>
        <taxon>Lactobacillales</taxon>
        <taxon>Lactobacillaceae</taxon>
        <taxon>Levilactobacillus</taxon>
    </lineage>
</organism>
<sequence length="192" mass="20818">MKTFVFDVDGTLSFDGQTIAAEILASIQALVERGHRIIFASARPIRDLMPIIPGFKHAQLIGANGALVAQNGRVEVVAPIQTADFHRLRGVIAQANLDYVVDGRWNYAARVTPMHPLAQRIDPAHLAQRVSLAEITTAVKVVLLGLPTRQAADLSRTLAARKGLAVVSYAGEGNLDITAQNIKKPRPWSTWA</sequence>
<dbReference type="Pfam" id="PF08282">
    <property type="entry name" value="Hydrolase_3"/>
    <property type="match status" value="1"/>
</dbReference>
<dbReference type="EMBL" id="JBHTOD010000004">
    <property type="protein sequence ID" value="MFD1455431.1"/>
    <property type="molecule type" value="Genomic_DNA"/>
</dbReference>
<dbReference type="GO" id="GO:0016787">
    <property type="term" value="F:hydrolase activity"/>
    <property type="evidence" value="ECO:0007669"/>
    <property type="project" value="UniProtKB-KW"/>
</dbReference>
<dbReference type="Proteomes" id="UP001597189">
    <property type="component" value="Unassembled WGS sequence"/>
</dbReference>
<dbReference type="InterPro" id="IPR023214">
    <property type="entry name" value="HAD_sf"/>
</dbReference>
<proteinExistence type="predicted"/>
<keyword evidence="1" id="KW-0378">Hydrolase</keyword>
<protein>
    <submittedName>
        <fullName evidence="1">HAD hydrolase family protein</fullName>
    </submittedName>
</protein>
<keyword evidence="2" id="KW-1185">Reference proteome</keyword>
<evidence type="ECO:0000313" key="2">
    <source>
        <dbReference type="Proteomes" id="UP001597189"/>
    </source>
</evidence>
<accession>A0ABW4D4A5</accession>
<dbReference type="RefSeq" id="WP_268890137.1">
    <property type="nucleotide sequence ID" value="NZ_BOLN01000004.1"/>
</dbReference>
<dbReference type="Gene3D" id="3.30.1240.10">
    <property type="match status" value="1"/>
</dbReference>
<dbReference type="InterPro" id="IPR036412">
    <property type="entry name" value="HAD-like_sf"/>
</dbReference>
<dbReference type="Gene3D" id="3.40.50.1000">
    <property type="entry name" value="HAD superfamily/HAD-like"/>
    <property type="match status" value="1"/>
</dbReference>
<name>A0ABW4D4A5_9LACO</name>
<comment type="caution">
    <text evidence="1">The sequence shown here is derived from an EMBL/GenBank/DDBJ whole genome shotgun (WGS) entry which is preliminary data.</text>
</comment>
<evidence type="ECO:0000313" key="1">
    <source>
        <dbReference type="EMBL" id="MFD1455431.1"/>
    </source>
</evidence>
<reference evidence="2" key="1">
    <citation type="journal article" date="2019" name="Int. J. Syst. Evol. Microbiol.">
        <title>The Global Catalogue of Microorganisms (GCM) 10K type strain sequencing project: providing services to taxonomists for standard genome sequencing and annotation.</title>
        <authorList>
            <consortium name="The Broad Institute Genomics Platform"/>
            <consortium name="The Broad Institute Genome Sequencing Center for Infectious Disease"/>
            <person name="Wu L."/>
            <person name="Ma J."/>
        </authorList>
    </citation>
    <scope>NUCLEOTIDE SEQUENCE [LARGE SCALE GENOMIC DNA]</scope>
    <source>
        <strain evidence="2">CCM 8979</strain>
    </source>
</reference>
<dbReference type="PANTHER" id="PTHR10000:SF53">
    <property type="entry name" value="5-AMINO-6-(5-PHOSPHO-D-RIBITYLAMINO)URACIL PHOSPHATASE YBJI-RELATED"/>
    <property type="match status" value="1"/>
</dbReference>